<dbReference type="PANTHER" id="PTHR31987">
    <property type="entry name" value="GLUTAMINASE A-RELATED"/>
    <property type="match status" value="1"/>
</dbReference>
<dbReference type="PROSITE" id="PS51257">
    <property type="entry name" value="PROKAR_LIPOPROTEIN"/>
    <property type="match status" value="1"/>
</dbReference>
<gene>
    <name evidence="5" type="ORF">INT44_005495</name>
</gene>
<protein>
    <recommendedName>
        <fullName evidence="7">DUF1793-domain-containing protein</fullName>
    </recommendedName>
</protein>
<comment type="caution">
    <text evidence="5">The sequence shown here is derived from an EMBL/GenBank/DDBJ whole genome shotgun (WGS) entry which is preliminary data.</text>
</comment>
<dbReference type="InterPro" id="IPR052743">
    <property type="entry name" value="Glutaminase_GtaA"/>
</dbReference>
<proteinExistence type="predicted"/>
<dbReference type="AlphaFoldDB" id="A0A8H7ULP5"/>
<evidence type="ECO:0000259" key="2">
    <source>
        <dbReference type="Pfam" id="PF16334"/>
    </source>
</evidence>
<dbReference type="Pfam" id="PF16335">
    <property type="entry name" value="GtaA_6_Hairpin"/>
    <property type="match status" value="1"/>
</dbReference>
<sequence>MGMLKSSVLLTVSTMAVSCAALAQYASTIRGPSYPLAVRQPYVSTWLPADSLSGNWPTFWTGAVKGWEGMIRVDGTTYEWMGAASGGGSPPVSHVAKQNSVTTTPTQTVFSLTAGPVNVNVTFLSPVEYADIKRQSIPLSYVFVTAEANDGKSHAVQVYSDITGEWATGDLSQVVTWNISNSNGMKTWTIERESPISFGESNDYPDWGQAVYVTSESATYASGADVDIRSSFVKAGKLNNTNDNNFRCAQCSWPVVGFAYDLGNVTKASKPVQFVVGHVREQNVQILNDPQDALWKTYWKDASSMIKFFWNDAATSQSHSNTIDSKLLNDAYKAQGQAYADVISFTLRQAMGATEFGGNKSSPVLYLKEISSDGNMQTVDIMFPASPMFYYLNADLLKYLMEPLFYQMENGNWPKVFSIHDIGSHYPNATGHPDGNEEDMPVEESADMIFMVANYMFNPSTKKADAKAYGSQHYKILSSWANYLYSNCLYPTNQLTTDDFIGQTQLNSGLALKGILAMKAFSNIAGIVGNKNETAFYSNASASYIKTWVTESQSADKSHLKLEYNVTDGYELKYNAFQDKLLKLNTVPESIYTEEANYYLTKDGPYGMPFVSTHDYTKSDWEVWTAAAFGDANPVLRKNIIEDLSKFLQTTSSRVPFSDWYNTTSAETEGFKARPAVGGHFALLALDLPASS</sequence>
<reference evidence="5" key="1">
    <citation type="submission" date="2020-12" db="EMBL/GenBank/DDBJ databases">
        <title>Metabolic potential, ecology and presence of endohyphal bacteria is reflected in genomic diversity of Mucoromycotina.</title>
        <authorList>
            <person name="Muszewska A."/>
            <person name="Okrasinska A."/>
            <person name="Steczkiewicz K."/>
            <person name="Drgas O."/>
            <person name="Orlowska M."/>
            <person name="Perlinska-Lenart U."/>
            <person name="Aleksandrzak-Piekarczyk T."/>
            <person name="Szatraj K."/>
            <person name="Zielenkiewicz U."/>
            <person name="Pilsyk S."/>
            <person name="Malc E."/>
            <person name="Mieczkowski P."/>
            <person name="Kruszewska J.S."/>
            <person name="Biernat P."/>
            <person name="Pawlowska J."/>
        </authorList>
    </citation>
    <scope>NUCLEOTIDE SEQUENCE</scope>
    <source>
        <strain evidence="5">WA0000051536</strain>
    </source>
</reference>
<evidence type="ECO:0000259" key="4">
    <source>
        <dbReference type="Pfam" id="PF17168"/>
    </source>
</evidence>
<feature type="signal peptide" evidence="1">
    <location>
        <begin position="1"/>
        <end position="21"/>
    </location>
</feature>
<dbReference type="Pfam" id="PF16334">
    <property type="entry name" value="DUF4964"/>
    <property type="match status" value="1"/>
</dbReference>
<dbReference type="InterPro" id="IPR033433">
    <property type="entry name" value="GtaA_N"/>
</dbReference>
<evidence type="ECO:0000256" key="1">
    <source>
        <dbReference type="SAM" id="SignalP"/>
    </source>
</evidence>
<feature type="domain" description="DUF4964" evidence="2">
    <location>
        <begin position="23"/>
        <end position="83"/>
    </location>
</feature>
<evidence type="ECO:0000313" key="5">
    <source>
        <dbReference type="EMBL" id="KAG2187805.1"/>
    </source>
</evidence>
<keyword evidence="1" id="KW-0732">Signal</keyword>
<evidence type="ECO:0008006" key="7">
    <source>
        <dbReference type="Google" id="ProtNLM"/>
    </source>
</evidence>
<feature type="domain" description="Glutaminase A N-terminal" evidence="4">
    <location>
        <begin position="106"/>
        <end position="330"/>
    </location>
</feature>
<evidence type="ECO:0000313" key="6">
    <source>
        <dbReference type="Proteomes" id="UP000612746"/>
    </source>
</evidence>
<name>A0A8H7ULP5_9FUNG</name>
<accession>A0A8H7ULP5</accession>
<dbReference type="InterPro" id="IPR032515">
    <property type="entry name" value="DUF4964"/>
</dbReference>
<feature type="chain" id="PRO_5034396351" description="DUF1793-domain-containing protein" evidence="1">
    <location>
        <begin position="22"/>
        <end position="692"/>
    </location>
</feature>
<evidence type="ECO:0000259" key="3">
    <source>
        <dbReference type="Pfam" id="PF16335"/>
    </source>
</evidence>
<dbReference type="EMBL" id="JAEPRA010000003">
    <property type="protein sequence ID" value="KAG2187805.1"/>
    <property type="molecule type" value="Genomic_DNA"/>
</dbReference>
<dbReference type="OrthoDB" id="3918848at2759"/>
<organism evidence="5 6">
    <name type="scientific">Umbelopsis vinacea</name>
    <dbReference type="NCBI Taxonomy" id="44442"/>
    <lineage>
        <taxon>Eukaryota</taxon>
        <taxon>Fungi</taxon>
        <taxon>Fungi incertae sedis</taxon>
        <taxon>Mucoromycota</taxon>
        <taxon>Mucoromycotina</taxon>
        <taxon>Umbelopsidomycetes</taxon>
        <taxon>Umbelopsidales</taxon>
        <taxon>Umbelopsidaceae</taxon>
        <taxon>Umbelopsis</taxon>
    </lineage>
</organism>
<feature type="domain" description="Glutaminase A central" evidence="3">
    <location>
        <begin position="336"/>
        <end position="684"/>
    </location>
</feature>
<dbReference type="Pfam" id="PF17168">
    <property type="entry name" value="DUF5127"/>
    <property type="match status" value="1"/>
</dbReference>
<dbReference type="PANTHER" id="PTHR31987:SF1">
    <property type="entry name" value="GLUTAMINASE A"/>
    <property type="match status" value="1"/>
</dbReference>
<dbReference type="Proteomes" id="UP000612746">
    <property type="component" value="Unassembled WGS sequence"/>
</dbReference>
<keyword evidence="6" id="KW-1185">Reference proteome</keyword>
<dbReference type="InterPro" id="IPR032514">
    <property type="entry name" value="GtaA_central"/>
</dbReference>